<accession>A0ABN6MAX0</accession>
<dbReference type="InterPro" id="IPR047324">
    <property type="entry name" value="LbH_gamma_CA-like"/>
</dbReference>
<evidence type="ECO:0000313" key="2">
    <source>
        <dbReference type="Proteomes" id="UP000830055"/>
    </source>
</evidence>
<dbReference type="SUPFAM" id="SSF51161">
    <property type="entry name" value="Trimeric LpxA-like enzymes"/>
    <property type="match status" value="1"/>
</dbReference>
<dbReference type="RefSeq" id="WP_284152439.1">
    <property type="nucleotide sequence ID" value="NZ_AP025516.1"/>
</dbReference>
<reference evidence="1 2" key="1">
    <citation type="submission" date="2022-01" db="EMBL/GenBank/DDBJ databases">
        <title>Desulfofustis limnae sp. nov., a novel mesophilic sulfate-reducing bacterium isolated from marsh soil.</title>
        <authorList>
            <person name="Watanabe M."/>
            <person name="Takahashi A."/>
            <person name="Kojima H."/>
            <person name="Fukui M."/>
        </authorList>
    </citation>
    <scope>NUCLEOTIDE SEQUENCE [LARGE SCALE GENOMIC DNA]</scope>
    <source>
        <strain evidence="1 2">PPLL</strain>
    </source>
</reference>
<name>A0ABN6MAX0_9BACT</name>
<dbReference type="InterPro" id="IPR001451">
    <property type="entry name" value="Hexapep"/>
</dbReference>
<dbReference type="EMBL" id="AP025516">
    <property type="protein sequence ID" value="BDD89115.1"/>
    <property type="molecule type" value="Genomic_DNA"/>
</dbReference>
<keyword evidence="2" id="KW-1185">Reference proteome</keyword>
<evidence type="ECO:0000313" key="1">
    <source>
        <dbReference type="EMBL" id="BDD89115.1"/>
    </source>
</evidence>
<dbReference type="Proteomes" id="UP000830055">
    <property type="component" value="Chromosome"/>
</dbReference>
<sequence length="183" mass="19324">MKQPFMNYQGNRPDLGDGVFLAPGSRVIGRVRIGRDSSVFYNSVVRGDVNGIVIGSRTNIQDNCTLHVTGRSGLSVGDGVTVGHNAILHGCSVGNNVLVGMGAIILDDAVIGEDSIVAAGSLVPPGKHYPPGSLIMGSPAAVIRPLRDDERERNRASAAHYVEVKDSHLRELAKAAADHPINR</sequence>
<protein>
    <submittedName>
        <fullName evidence="1">Gamma carbonic anhydrase family protein</fullName>
    </submittedName>
</protein>
<dbReference type="InterPro" id="IPR011004">
    <property type="entry name" value="Trimer_LpxA-like_sf"/>
</dbReference>
<dbReference type="PANTHER" id="PTHR13061:SF29">
    <property type="entry name" value="GAMMA CARBONIC ANHYDRASE-LIKE 1, MITOCHONDRIAL-RELATED"/>
    <property type="match status" value="1"/>
</dbReference>
<dbReference type="CDD" id="cd04645">
    <property type="entry name" value="LbH_gamma_CA_like"/>
    <property type="match status" value="1"/>
</dbReference>
<dbReference type="PANTHER" id="PTHR13061">
    <property type="entry name" value="DYNACTIN SUBUNIT P25"/>
    <property type="match status" value="1"/>
</dbReference>
<proteinExistence type="predicted"/>
<dbReference type="InterPro" id="IPR050484">
    <property type="entry name" value="Transf_Hexapept/Carb_Anhydrase"/>
</dbReference>
<dbReference type="Pfam" id="PF00132">
    <property type="entry name" value="Hexapep"/>
    <property type="match status" value="1"/>
</dbReference>
<organism evidence="1 2">
    <name type="scientific">Desulfofustis limnaeus</name>
    <dbReference type="NCBI Taxonomy" id="2740163"/>
    <lineage>
        <taxon>Bacteria</taxon>
        <taxon>Pseudomonadati</taxon>
        <taxon>Thermodesulfobacteriota</taxon>
        <taxon>Desulfobulbia</taxon>
        <taxon>Desulfobulbales</taxon>
        <taxon>Desulfocapsaceae</taxon>
        <taxon>Desulfofustis</taxon>
    </lineage>
</organism>
<gene>
    <name evidence="1" type="ORF">DPPLL_34800</name>
</gene>
<dbReference type="Gene3D" id="2.160.10.10">
    <property type="entry name" value="Hexapeptide repeat proteins"/>
    <property type="match status" value="1"/>
</dbReference>